<feature type="chain" id="PRO_5004027239" evidence="1">
    <location>
        <begin position="19"/>
        <end position="172"/>
    </location>
</feature>
<reference evidence="2 3" key="1">
    <citation type="journal article" date="2012" name="PLoS Pathog.">
        <title>Diverse lifestyles and strategies of plant pathogenesis encoded in the genomes of eighteen Dothideomycetes fungi.</title>
        <authorList>
            <person name="Ohm R.A."/>
            <person name="Feau N."/>
            <person name="Henrissat B."/>
            <person name="Schoch C.L."/>
            <person name="Horwitz B.A."/>
            <person name="Barry K.W."/>
            <person name="Condon B.J."/>
            <person name="Copeland A.C."/>
            <person name="Dhillon B."/>
            <person name="Glaser F."/>
            <person name="Hesse C.N."/>
            <person name="Kosti I."/>
            <person name="LaButti K."/>
            <person name="Lindquist E.A."/>
            <person name="Lucas S."/>
            <person name="Salamov A.A."/>
            <person name="Bradshaw R.E."/>
            <person name="Ciuffetti L."/>
            <person name="Hamelin R.C."/>
            <person name="Kema G.H.J."/>
            <person name="Lawrence C."/>
            <person name="Scott J.A."/>
            <person name="Spatafora J.W."/>
            <person name="Turgeon B.G."/>
            <person name="de Wit P.J.G.M."/>
            <person name="Zhong S."/>
            <person name="Goodwin S.B."/>
            <person name="Grigoriev I.V."/>
        </authorList>
    </citation>
    <scope>NUCLEOTIDE SEQUENCE [LARGE SCALE GENOMIC DNA]</scope>
    <source>
        <strain evidence="3">C5 / ATCC 48332 / race O</strain>
    </source>
</reference>
<dbReference type="STRING" id="701091.M2UYU1"/>
<gene>
    <name evidence="2" type="ORF">COCHEDRAFT_1097366</name>
</gene>
<sequence length="172" mass="18426">MLALKLVLIAATSVLGVAVPEPTPAAQQSATCTKDNEILNSLKKLGVSGTNFCREYVNPPTTSTVTATITPSPVTTTTTAVVTITSTQCGQQKRAAFPPPKHFEVETFAQGTRIKADKRTNIPFQIARFPPAKIADACRCLCLKPKLPPTTTITTITTFAPAPCHYHCNCLR</sequence>
<organism evidence="2 3">
    <name type="scientific">Cochliobolus heterostrophus (strain C5 / ATCC 48332 / race O)</name>
    <name type="common">Southern corn leaf blight fungus</name>
    <name type="synonym">Bipolaris maydis</name>
    <dbReference type="NCBI Taxonomy" id="701091"/>
    <lineage>
        <taxon>Eukaryota</taxon>
        <taxon>Fungi</taxon>
        <taxon>Dikarya</taxon>
        <taxon>Ascomycota</taxon>
        <taxon>Pezizomycotina</taxon>
        <taxon>Dothideomycetes</taxon>
        <taxon>Pleosporomycetidae</taxon>
        <taxon>Pleosporales</taxon>
        <taxon>Pleosporineae</taxon>
        <taxon>Pleosporaceae</taxon>
        <taxon>Bipolaris</taxon>
    </lineage>
</organism>
<keyword evidence="3" id="KW-1185">Reference proteome</keyword>
<dbReference type="HOGENOM" id="CLU_111643_0_0_1"/>
<keyword evidence="1" id="KW-0732">Signal</keyword>
<dbReference type="EMBL" id="KB445574">
    <property type="protein sequence ID" value="EMD92978.1"/>
    <property type="molecule type" value="Genomic_DNA"/>
</dbReference>
<dbReference type="OMA" id="IADACRC"/>
<name>M2UYU1_COCH5</name>
<dbReference type="AlphaFoldDB" id="M2UYU1"/>
<evidence type="ECO:0000313" key="2">
    <source>
        <dbReference type="EMBL" id="EMD92978.1"/>
    </source>
</evidence>
<proteinExistence type="predicted"/>
<reference evidence="3" key="2">
    <citation type="journal article" date="2013" name="PLoS Genet.">
        <title>Comparative genome structure, secondary metabolite, and effector coding capacity across Cochliobolus pathogens.</title>
        <authorList>
            <person name="Condon B.J."/>
            <person name="Leng Y."/>
            <person name="Wu D."/>
            <person name="Bushley K.E."/>
            <person name="Ohm R.A."/>
            <person name="Otillar R."/>
            <person name="Martin J."/>
            <person name="Schackwitz W."/>
            <person name="Grimwood J."/>
            <person name="MohdZainudin N."/>
            <person name="Xue C."/>
            <person name="Wang R."/>
            <person name="Manning V.A."/>
            <person name="Dhillon B."/>
            <person name="Tu Z.J."/>
            <person name="Steffenson B.J."/>
            <person name="Salamov A."/>
            <person name="Sun H."/>
            <person name="Lowry S."/>
            <person name="LaButti K."/>
            <person name="Han J."/>
            <person name="Copeland A."/>
            <person name="Lindquist E."/>
            <person name="Barry K."/>
            <person name="Schmutz J."/>
            <person name="Baker S.E."/>
            <person name="Ciuffetti L.M."/>
            <person name="Grigoriev I.V."/>
            <person name="Zhong S."/>
            <person name="Turgeon B.G."/>
        </authorList>
    </citation>
    <scope>NUCLEOTIDE SEQUENCE [LARGE SCALE GENOMIC DNA]</scope>
    <source>
        <strain evidence="3">C5 / ATCC 48332 / race O</strain>
    </source>
</reference>
<dbReference type="Proteomes" id="UP000016936">
    <property type="component" value="Unassembled WGS sequence"/>
</dbReference>
<dbReference type="OrthoDB" id="3561297at2759"/>
<accession>M2UYU1</accession>
<evidence type="ECO:0000256" key="1">
    <source>
        <dbReference type="SAM" id="SignalP"/>
    </source>
</evidence>
<protein>
    <submittedName>
        <fullName evidence="2">Uncharacterized protein</fullName>
    </submittedName>
</protein>
<dbReference type="eggNOG" id="ENOG502SUZR">
    <property type="taxonomic scope" value="Eukaryota"/>
</dbReference>
<feature type="signal peptide" evidence="1">
    <location>
        <begin position="1"/>
        <end position="18"/>
    </location>
</feature>
<evidence type="ECO:0000313" key="3">
    <source>
        <dbReference type="Proteomes" id="UP000016936"/>
    </source>
</evidence>